<comment type="subcellular location">
    <subcellularLocation>
        <location evidence="1">Nucleus</location>
    </subcellularLocation>
</comment>
<comment type="caution">
    <text evidence="9">The sequence shown here is derived from an EMBL/GenBank/DDBJ whole genome shotgun (WGS) entry which is preliminary data.</text>
</comment>
<dbReference type="PANTHER" id="PTHR31985:SF273">
    <property type="entry name" value="ETHYLENE-RESPONSIVE TRANSCRIPTION FACTOR ERF017"/>
    <property type="match status" value="1"/>
</dbReference>
<keyword evidence="5" id="KW-0804">Transcription</keyword>
<evidence type="ECO:0000256" key="6">
    <source>
        <dbReference type="ARBA" id="ARBA00023242"/>
    </source>
</evidence>
<reference evidence="9" key="1">
    <citation type="submission" date="2023-10" db="EMBL/GenBank/DDBJ databases">
        <title>Chromosome-level genome of the transformable northern wattle, Acacia crassicarpa.</title>
        <authorList>
            <person name="Massaro I."/>
            <person name="Sinha N.R."/>
            <person name="Poethig S."/>
            <person name="Leichty A.R."/>
        </authorList>
    </citation>
    <scope>NUCLEOTIDE SEQUENCE</scope>
    <source>
        <strain evidence="9">Acra3RX</strain>
        <tissue evidence="9">Leaf</tissue>
    </source>
</reference>
<organism evidence="9 10">
    <name type="scientific">Acacia crassicarpa</name>
    <name type="common">northern wattle</name>
    <dbReference type="NCBI Taxonomy" id="499986"/>
    <lineage>
        <taxon>Eukaryota</taxon>
        <taxon>Viridiplantae</taxon>
        <taxon>Streptophyta</taxon>
        <taxon>Embryophyta</taxon>
        <taxon>Tracheophyta</taxon>
        <taxon>Spermatophyta</taxon>
        <taxon>Magnoliopsida</taxon>
        <taxon>eudicotyledons</taxon>
        <taxon>Gunneridae</taxon>
        <taxon>Pentapetalae</taxon>
        <taxon>rosids</taxon>
        <taxon>fabids</taxon>
        <taxon>Fabales</taxon>
        <taxon>Fabaceae</taxon>
        <taxon>Caesalpinioideae</taxon>
        <taxon>mimosoid clade</taxon>
        <taxon>Acacieae</taxon>
        <taxon>Acacia</taxon>
    </lineage>
</organism>
<dbReference type="AlphaFoldDB" id="A0AAE1MVE0"/>
<feature type="domain" description="AP2/ERF" evidence="8">
    <location>
        <begin position="16"/>
        <end position="73"/>
    </location>
</feature>
<dbReference type="GO" id="GO:0003700">
    <property type="term" value="F:DNA-binding transcription factor activity"/>
    <property type="evidence" value="ECO:0007669"/>
    <property type="project" value="InterPro"/>
</dbReference>
<dbReference type="InterPro" id="IPR051032">
    <property type="entry name" value="AP2/ERF_TF_ERF_subfamily"/>
</dbReference>
<dbReference type="SMART" id="SM00380">
    <property type="entry name" value="AP2"/>
    <property type="match status" value="1"/>
</dbReference>
<protein>
    <recommendedName>
        <fullName evidence="8">AP2/ERF domain-containing protein</fullName>
    </recommendedName>
</protein>
<keyword evidence="2" id="KW-0805">Transcription regulation</keyword>
<evidence type="ECO:0000313" key="9">
    <source>
        <dbReference type="EMBL" id="KAK4277283.1"/>
    </source>
</evidence>
<dbReference type="CDD" id="cd00018">
    <property type="entry name" value="AP2"/>
    <property type="match status" value="1"/>
</dbReference>
<evidence type="ECO:0000256" key="3">
    <source>
        <dbReference type="ARBA" id="ARBA00023125"/>
    </source>
</evidence>
<dbReference type="Pfam" id="PF00847">
    <property type="entry name" value="AP2"/>
    <property type="match status" value="1"/>
</dbReference>
<proteinExistence type="inferred from homology"/>
<keyword evidence="3" id="KW-0238">DNA-binding</keyword>
<dbReference type="SUPFAM" id="SSF54171">
    <property type="entry name" value="DNA-binding domain"/>
    <property type="match status" value="1"/>
</dbReference>
<evidence type="ECO:0000256" key="2">
    <source>
        <dbReference type="ARBA" id="ARBA00023015"/>
    </source>
</evidence>
<dbReference type="PRINTS" id="PR00367">
    <property type="entry name" value="ETHRSPELEMNT"/>
</dbReference>
<dbReference type="GO" id="GO:0005634">
    <property type="term" value="C:nucleus"/>
    <property type="evidence" value="ECO:0007669"/>
    <property type="project" value="UniProtKB-SubCell"/>
</dbReference>
<dbReference type="InterPro" id="IPR001471">
    <property type="entry name" value="AP2/ERF_dom"/>
</dbReference>
<dbReference type="GO" id="GO:0003677">
    <property type="term" value="F:DNA binding"/>
    <property type="evidence" value="ECO:0007669"/>
    <property type="project" value="UniProtKB-KW"/>
</dbReference>
<keyword evidence="10" id="KW-1185">Reference proteome</keyword>
<evidence type="ECO:0000256" key="7">
    <source>
        <dbReference type="ARBA" id="ARBA00024343"/>
    </source>
</evidence>
<evidence type="ECO:0000256" key="1">
    <source>
        <dbReference type="ARBA" id="ARBA00004123"/>
    </source>
</evidence>
<keyword evidence="4" id="KW-0010">Activator</keyword>
<evidence type="ECO:0000259" key="8">
    <source>
        <dbReference type="PROSITE" id="PS51032"/>
    </source>
</evidence>
<dbReference type="InterPro" id="IPR036955">
    <property type="entry name" value="AP2/ERF_dom_sf"/>
</dbReference>
<dbReference type="PROSITE" id="PS51032">
    <property type="entry name" value="AP2_ERF"/>
    <property type="match status" value="1"/>
</dbReference>
<evidence type="ECO:0000256" key="4">
    <source>
        <dbReference type="ARBA" id="ARBA00023159"/>
    </source>
</evidence>
<evidence type="ECO:0000313" key="10">
    <source>
        <dbReference type="Proteomes" id="UP001293593"/>
    </source>
</evidence>
<dbReference type="Gene3D" id="3.30.730.10">
    <property type="entry name" value="AP2/ERF domain"/>
    <property type="match status" value="1"/>
</dbReference>
<dbReference type="InterPro" id="IPR016177">
    <property type="entry name" value="DNA-bd_dom_sf"/>
</dbReference>
<accession>A0AAE1MVE0</accession>
<keyword evidence="6" id="KW-0539">Nucleus</keyword>
<dbReference type="EMBL" id="JAWXYG010000003">
    <property type="protein sequence ID" value="KAK4277283.1"/>
    <property type="molecule type" value="Genomic_DNA"/>
</dbReference>
<dbReference type="Proteomes" id="UP001293593">
    <property type="component" value="Unassembled WGS sequence"/>
</dbReference>
<sequence>MADSDLTLRTTTDSCKYKGVRKRKWGKWVSEIRLPNSRERIWLGSFDSPEKAARAFDAALYCLRGPNASFNFPDTPLELDNITVPADHHRQSRSQEIQELASKFANEYQRDPPIMLQQSSETAAPSSCESDRVAESGYPVEVDNGVGDIRGINDWSFLKSLDEIDSANNSNHNYNGFDSGFDKMHSGELLFPTSPPHLLVDYHGSDNNGHAMECDDAFSQQSLFLWNF</sequence>
<name>A0AAE1MVE0_9FABA</name>
<dbReference type="PANTHER" id="PTHR31985">
    <property type="entry name" value="ETHYLENE-RESPONSIVE TRANSCRIPTION FACTOR ERF042-RELATED"/>
    <property type="match status" value="1"/>
</dbReference>
<dbReference type="FunFam" id="3.30.730.10:FF:000001">
    <property type="entry name" value="Ethylene-responsive transcription factor 2"/>
    <property type="match status" value="1"/>
</dbReference>
<gene>
    <name evidence="9" type="ORF">QN277_015300</name>
</gene>
<evidence type="ECO:0000256" key="5">
    <source>
        <dbReference type="ARBA" id="ARBA00023163"/>
    </source>
</evidence>
<comment type="similarity">
    <text evidence="7">Belongs to the AP2/ERF transcription factor family. ERF subfamily.</text>
</comment>